<dbReference type="HAMAP" id="MF_01054">
    <property type="entry name" value="UPF0237"/>
    <property type="match status" value="1"/>
</dbReference>
<reference evidence="3 4" key="1">
    <citation type="submission" date="2019-11" db="EMBL/GenBank/DDBJ databases">
        <title>Whole-genome sequence of a the green, strictly anaerobic photosynthetic bacterium Heliobacillus mobilis DSM 6151.</title>
        <authorList>
            <person name="Kyndt J.A."/>
            <person name="Meyer T.E."/>
        </authorList>
    </citation>
    <scope>NUCLEOTIDE SEQUENCE [LARGE SCALE GENOMIC DNA]</scope>
    <source>
        <strain evidence="3 4">DSM 6151</strain>
    </source>
</reference>
<dbReference type="CDD" id="cd04872">
    <property type="entry name" value="ACT_1ZPV"/>
    <property type="match status" value="1"/>
</dbReference>
<evidence type="ECO:0000313" key="3">
    <source>
        <dbReference type="EMBL" id="MTV47605.1"/>
    </source>
</evidence>
<comment type="caution">
    <text evidence="3">The sequence shown here is derived from an EMBL/GenBank/DDBJ whole genome shotgun (WGS) entry which is preliminary data.</text>
</comment>
<sequence>MSEKKENRVIVTVLGQDRVGIIASVATIIADAGANILDISQTIMQGEIFSMIMVIDMAVATISYDQLRATLEQKGNELGVQIMAQHEDVFKFMHRI</sequence>
<gene>
    <name evidence="3" type="ORF">GJ688_01250</name>
</gene>
<dbReference type="InterPro" id="IPR050990">
    <property type="entry name" value="UPF0237/GcvR_regulator"/>
</dbReference>
<feature type="domain" description="ACT" evidence="2">
    <location>
        <begin position="10"/>
        <end position="85"/>
    </location>
</feature>
<dbReference type="SUPFAM" id="SSF55021">
    <property type="entry name" value="ACT-like"/>
    <property type="match status" value="1"/>
</dbReference>
<comment type="similarity">
    <text evidence="1">Belongs to the UPF0237 family.</text>
</comment>
<proteinExistence type="inferred from homology"/>
<keyword evidence="4" id="KW-1185">Reference proteome</keyword>
<evidence type="ECO:0000259" key="2">
    <source>
        <dbReference type="PROSITE" id="PS51671"/>
    </source>
</evidence>
<evidence type="ECO:0000256" key="1">
    <source>
        <dbReference type="HAMAP-Rule" id="MF_01054"/>
    </source>
</evidence>
<dbReference type="InterPro" id="IPR002912">
    <property type="entry name" value="ACT_dom"/>
</dbReference>
<protein>
    <recommendedName>
        <fullName evidence="1">UPF0237 protein GJ688_01250</fullName>
    </recommendedName>
</protein>
<dbReference type="InterPro" id="IPR022986">
    <property type="entry name" value="UPF0237_ACT"/>
</dbReference>
<dbReference type="Pfam" id="PF13740">
    <property type="entry name" value="ACT_6"/>
    <property type="match status" value="1"/>
</dbReference>
<dbReference type="Proteomes" id="UP000430670">
    <property type="component" value="Unassembled WGS sequence"/>
</dbReference>
<dbReference type="InterPro" id="IPR045865">
    <property type="entry name" value="ACT-like_dom_sf"/>
</dbReference>
<dbReference type="PANTHER" id="PTHR34875">
    <property type="entry name" value="UPF0237 PROTEIN MJ1558"/>
    <property type="match status" value="1"/>
</dbReference>
<dbReference type="AlphaFoldDB" id="A0A6I3SDA6"/>
<dbReference type="RefSeq" id="WP_155474932.1">
    <property type="nucleotide sequence ID" value="NZ_WNKU01000001.1"/>
</dbReference>
<dbReference type="PROSITE" id="PS51671">
    <property type="entry name" value="ACT"/>
    <property type="match status" value="1"/>
</dbReference>
<organism evidence="3 4">
    <name type="scientific">Heliobacterium mobile</name>
    <name type="common">Heliobacillus mobilis</name>
    <dbReference type="NCBI Taxonomy" id="28064"/>
    <lineage>
        <taxon>Bacteria</taxon>
        <taxon>Bacillati</taxon>
        <taxon>Bacillota</taxon>
        <taxon>Clostridia</taxon>
        <taxon>Eubacteriales</taxon>
        <taxon>Heliobacteriaceae</taxon>
        <taxon>Heliobacterium</taxon>
    </lineage>
</organism>
<dbReference type="OrthoDB" id="9803078at2"/>
<dbReference type="EMBL" id="WNKU01000001">
    <property type="protein sequence ID" value="MTV47605.1"/>
    <property type="molecule type" value="Genomic_DNA"/>
</dbReference>
<dbReference type="NCBIfam" id="NF001220">
    <property type="entry name" value="PRK00194.1"/>
    <property type="match status" value="1"/>
</dbReference>
<dbReference type="PANTHER" id="PTHR34875:SF6">
    <property type="entry name" value="UPF0237 PROTEIN MJ1558"/>
    <property type="match status" value="1"/>
</dbReference>
<name>A0A6I3SDA6_HELMO</name>
<accession>A0A6I3SDA6</accession>
<evidence type="ECO:0000313" key="4">
    <source>
        <dbReference type="Proteomes" id="UP000430670"/>
    </source>
</evidence>
<dbReference type="Gene3D" id="3.30.70.260">
    <property type="match status" value="1"/>
</dbReference>